<dbReference type="AlphaFoldDB" id="G5KFM7"/>
<feature type="transmembrane region" description="Helical" evidence="13">
    <location>
        <begin position="193"/>
        <end position="211"/>
    </location>
</feature>
<dbReference type="RefSeq" id="WP_006739999.1">
    <property type="nucleotide sequence ID" value="NZ_AEUZ02000001.1"/>
</dbReference>
<feature type="transmembrane region" description="Helical" evidence="13">
    <location>
        <begin position="275"/>
        <end position="293"/>
    </location>
</feature>
<dbReference type="GO" id="GO:0022857">
    <property type="term" value="F:transmembrane transporter activity"/>
    <property type="evidence" value="ECO:0007669"/>
    <property type="project" value="InterPro"/>
</dbReference>
<evidence type="ECO:0000256" key="13">
    <source>
        <dbReference type="SAM" id="Phobius"/>
    </source>
</evidence>
<dbReference type="Pfam" id="PF01032">
    <property type="entry name" value="FecCD"/>
    <property type="match status" value="1"/>
</dbReference>
<name>G5KFM7_9STRE</name>
<feature type="transmembrane region" description="Helical" evidence="13">
    <location>
        <begin position="61"/>
        <end position="81"/>
    </location>
</feature>
<keyword evidence="7 13" id="KW-1133">Transmembrane helix</keyword>
<evidence type="ECO:0000313" key="15">
    <source>
        <dbReference type="Proteomes" id="UP000005388"/>
    </source>
</evidence>
<proteinExistence type="inferred from homology"/>
<sequence>MNYFTKVNKTLLAFIILPILLIMLIYYAMTIGGLKLSFVTILKGLFITYNRDVAIIYDIRFPRILVSLLTGSAYAISGTLIQVSLRNDLADSGLIGISSGANVMALLASLLFPESYLFGSVFAFIGGLLTFLVITFFAWRHHFSAIKLLLVGIALNSFLIGLGQFLTSLSSITRSNKSALMMETLSQKTWHDIHWFAPIILCVILLSLSQIKNCKFLMFDDKLLSSLGVNTNKLRLKVSFLAVLLAALATALVGLVSFLGLIVPHIGRLIIGNRFHYLIPFYGLCGAFLFLLADTIGRSIFYPLEISPIMIMNIIGGPIFILLLTRSKWE</sequence>
<keyword evidence="9 13" id="KW-0472">Membrane</keyword>
<feature type="transmembrane region" description="Helical" evidence="13">
    <location>
        <begin position="300"/>
        <end position="324"/>
    </location>
</feature>
<comment type="caution">
    <text evidence="14">The sequence shown here is derived from an EMBL/GenBank/DDBJ whole genome shotgun (WGS) entry which is preliminary data.</text>
</comment>
<evidence type="ECO:0000256" key="1">
    <source>
        <dbReference type="ARBA" id="ARBA00004651"/>
    </source>
</evidence>
<dbReference type="Proteomes" id="UP000005388">
    <property type="component" value="Unassembled WGS sequence"/>
</dbReference>
<evidence type="ECO:0000256" key="10">
    <source>
        <dbReference type="ARBA" id="ARBA00025320"/>
    </source>
</evidence>
<evidence type="ECO:0000256" key="3">
    <source>
        <dbReference type="ARBA" id="ARBA00018524"/>
    </source>
</evidence>
<gene>
    <name evidence="14" type="ORF">STRUR_1034</name>
</gene>
<organism evidence="14 15">
    <name type="scientific">Streptococcus urinalis 2285-97</name>
    <dbReference type="NCBI Taxonomy" id="764291"/>
    <lineage>
        <taxon>Bacteria</taxon>
        <taxon>Bacillati</taxon>
        <taxon>Bacillota</taxon>
        <taxon>Bacilli</taxon>
        <taxon>Lactobacillales</taxon>
        <taxon>Streptococcaceae</taxon>
        <taxon>Streptococcus</taxon>
    </lineage>
</organism>
<dbReference type="SUPFAM" id="SSF81345">
    <property type="entry name" value="ABC transporter involved in vitamin B12 uptake, BtuC"/>
    <property type="match status" value="1"/>
</dbReference>
<evidence type="ECO:0000256" key="7">
    <source>
        <dbReference type="ARBA" id="ARBA00022989"/>
    </source>
</evidence>
<dbReference type="CDD" id="cd06550">
    <property type="entry name" value="TM_ABC_iron-siderophores_like"/>
    <property type="match status" value="1"/>
</dbReference>
<dbReference type="Gene3D" id="1.10.3470.10">
    <property type="entry name" value="ABC transporter involved in vitamin B12 uptake, BtuC"/>
    <property type="match status" value="1"/>
</dbReference>
<comment type="subcellular location">
    <subcellularLocation>
        <location evidence="1">Cell membrane</location>
        <topology evidence="1">Multi-pass membrane protein</topology>
    </subcellularLocation>
</comment>
<keyword evidence="15" id="KW-1185">Reference proteome</keyword>
<evidence type="ECO:0000256" key="12">
    <source>
        <dbReference type="ARBA" id="ARBA00031465"/>
    </source>
</evidence>
<dbReference type="InterPro" id="IPR000522">
    <property type="entry name" value="ABC_transptr_permease_BtuC"/>
</dbReference>
<dbReference type="eggNOG" id="COG0609">
    <property type="taxonomic scope" value="Bacteria"/>
</dbReference>
<feature type="transmembrane region" description="Helical" evidence="13">
    <location>
        <begin position="148"/>
        <end position="173"/>
    </location>
</feature>
<comment type="similarity">
    <text evidence="2">Belongs to the binding-protein-dependent transport system permease family. FecCD subfamily.</text>
</comment>
<comment type="function">
    <text evidence="10">Part of the binding-protein-dependent transport system for heme-iron. Responsible for the translocation of the substrate across the membrane.</text>
</comment>
<dbReference type="STRING" id="764291.STRUR_1034"/>
<accession>G5KFM7</accession>
<feature type="transmembrane region" description="Helical" evidence="13">
    <location>
        <begin position="118"/>
        <end position="139"/>
    </location>
</feature>
<evidence type="ECO:0000256" key="8">
    <source>
        <dbReference type="ARBA" id="ARBA00023004"/>
    </source>
</evidence>
<evidence type="ECO:0000256" key="4">
    <source>
        <dbReference type="ARBA" id="ARBA00022448"/>
    </source>
</evidence>
<keyword evidence="6 13" id="KW-0812">Transmembrane</keyword>
<dbReference type="PANTHER" id="PTHR30472:SF21">
    <property type="entry name" value="HEME-IRON TRANSPORT SYSTEM PERMEASE PROTEIN ISDF-RELATED"/>
    <property type="match status" value="1"/>
</dbReference>
<reference evidence="14 15" key="1">
    <citation type="journal article" date="2014" name="Int. J. Syst. Evol. Microbiol.">
        <title>Phylogenomics and the dynamic genome evolution of the genus Streptococcus.</title>
        <authorList>
            <consortium name="The Broad Institute Genome Sequencing Platform"/>
            <person name="Richards V.P."/>
            <person name="Palmer S.R."/>
            <person name="Pavinski Bitar P.D."/>
            <person name="Qin X."/>
            <person name="Weinstock G.M."/>
            <person name="Highlander S.K."/>
            <person name="Town C.D."/>
            <person name="Burne R.A."/>
            <person name="Stanhope M.J."/>
        </authorList>
    </citation>
    <scope>NUCLEOTIDE SEQUENCE [LARGE SCALE GENOMIC DNA]</scope>
    <source>
        <strain evidence="14 15">2285-97</strain>
    </source>
</reference>
<feature type="transmembrane region" description="Helical" evidence="13">
    <location>
        <begin position="93"/>
        <end position="112"/>
    </location>
</feature>
<dbReference type="GO" id="GO:0005886">
    <property type="term" value="C:plasma membrane"/>
    <property type="evidence" value="ECO:0007669"/>
    <property type="project" value="UniProtKB-SubCell"/>
</dbReference>
<evidence type="ECO:0000256" key="5">
    <source>
        <dbReference type="ARBA" id="ARBA00022475"/>
    </source>
</evidence>
<evidence type="ECO:0000256" key="6">
    <source>
        <dbReference type="ARBA" id="ARBA00022692"/>
    </source>
</evidence>
<evidence type="ECO:0000256" key="11">
    <source>
        <dbReference type="ARBA" id="ARBA00031149"/>
    </source>
</evidence>
<dbReference type="GO" id="GO:0033214">
    <property type="term" value="P:siderophore-iron import into cell"/>
    <property type="evidence" value="ECO:0007669"/>
    <property type="project" value="TreeGrafter"/>
</dbReference>
<dbReference type="PANTHER" id="PTHR30472">
    <property type="entry name" value="FERRIC ENTEROBACTIN TRANSPORT SYSTEM PERMEASE PROTEIN"/>
    <property type="match status" value="1"/>
</dbReference>
<dbReference type="EMBL" id="AEUZ02000001">
    <property type="protein sequence ID" value="EHJ57283.1"/>
    <property type="molecule type" value="Genomic_DNA"/>
</dbReference>
<evidence type="ECO:0000256" key="2">
    <source>
        <dbReference type="ARBA" id="ARBA00007935"/>
    </source>
</evidence>
<keyword evidence="4" id="KW-0813">Transport</keyword>
<protein>
    <recommendedName>
        <fullName evidence="3">Probable heme-iron transport system permease protein IsdF</fullName>
    </recommendedName>
    <alternativeName>
        <fullName evidence="12">Iron-regulated surface determinant protein F</fullName>
    </alternativeName>
    <alternativeName>
        <fullName evidence="11">Staphylococcal iron-regulated protein G</fullName>
    </alternativeName>
</protein>
<feature type="transmembrane region" description="Helical" evidence="13">
    <location>
        <begin position="240"/>
        <end position="263"/>
    </location>
</feature>
<keyword evidence="8" id="KW-0408">Iron</keyword>
<dbReference type="InterPro" id="IPR037294">
    <property type="entry name" value="ABC_BtuC-like"/>
</dbReference>
<keyword evidence="5" id="KW-1003">Cell membrane</keyword>
<feature type="transmembrane region" description="Helical" evidence="13">
    <location>
        <begin position="12"/>
        <end position="41"/>
    </location>
</feature>
<evidence type="ECO:0000256" key="9">
    <source>
        <dbReference type="ARBA" id="ARBA00023136"/>
    </source>
</evidence>
<evidence type="ECO:0000313" key="14">
    <source>
        <dbReference type="EMBL" id="EHJ57283.1"/>
    </source>
</evidence>